<proteinExistence type="inferred from homology"/>
<keyword evidence="8" id="KW-1185">Reference proteome</keyword>
<dbReference type="GO" id="GO:0016987">
    <property type="term" value="F:sigma factor activity"/>
    <property type="evidence" value="ECO:0007669"/>
    <property type="project" value="UniProtKB-KW"/>
</dbReference>
<evidence type="ECO:0000256" key="1">
    <source>
        <dbReference type="ARBA" id="ARBA00010641"/>
    </source>
</evidence>
<gene>
    <name evidence="7" type="ORF">DVS28_a3828</name>
</gene>
<feature type="domain" description="RNA polymerase sigma factor 70 region 4 type 2" evidence="6">
    <location>
        <begin position="118"/>
        <end position="169"/>
    </location>
</feature>
<feature type="domain" description="RNA polymerase sigma-70 region 2" evidence="5">
    <location>
        <begin position="31"/>
        <end position="96"/>
    </location>
</feature>
<dbReference type="EMBL" id="CP031165">
    <property type="protein sequence ID" value="AXV08500.1"/>
    <property type="molecule type" value="Genomic_DNA"/>
</dbReference>
<dbReference type="AlphaFoldDB" id="A0A346Y203"/>
<dbReference type="Pfam" id="PF04542">
    <property type="entry name" value="Sigma70_r2"/>
    <property type="match status" value="1"/>
</dbReference>
<dbReference type="GO" id="GO:0006352">
    <property type="term" value="P:DNA-templated transcription initiation"/>
    <property type="evidence" value="ECO:0007669"/>
    <property type="project" value="InterPro"/>
</dbReference>
<protein>
    <submittedName>
        <fullName evidence="7">RNA polymerase ECF-subfamily sigma factor</fullName>
    </submittedName>
</protein>
<evidence type="ECO:0000313" key="7">
    <source>
        <dbReference type="EMBL" id="AXV08500.1"/>
    </source>
</evidence>
<name>A0A346Y203_9ACTN</name>
<keyword evidence="3" id="KW-0731">Sigma factor</keyword>
<evidence type="ECO:0000313" key="8">
    <source>
        <dbReference type="Proteomes" id="UP000264006"/>
    </source>
</evidence>
<dbReference type="Gene3D" id="1.10.1740.10">
    <property type="match status" value="1"/>
</dbReference>
<comment type="similarity">
    <text evidence="1">Belongs to the sigma-70 factor family. ECF subfamily.</text>
</comment>
<evidence type="ECO:0000259" key="5">
    <source>
        <dbReference type="Pfam" id="PF04542"/>
    </source>
</evidence>
<reference evidence="7 8" key="1">
    <citation type="submission" date="2018-09" db="EMBL/GenBank/DDBJ databases">
        <title>Complete genome sequence of Euzebya sp. DY32-46 isolated from seawater of Pacific Ocean.</title>
        <authorList>
            <person name="Xu L."/>
            <person name="Wu Y.-H."/>
            <person name="Xu X.-W."/>
        </authorList>
    </citation>
    <scope>NUCLEOTIDE SEQUENCE [LARGE SCALE GENOMIC DNA]</scope>
    <source>
        <strain evidence="7 8">DY32-46</strain>
    </source>
</reference>
<dbReference type="RefSeq" id="WP_164710754.1">
    <property type="nucleotide sequence ID" value="NZ_CP031165.1"/>
</dbReference>
<dbReference type="Gene3D" id="1.10.10.10">
    <property type="entry name" value="Winged helix-like DNA-binding domain superfamily/Winged helix DNA-binding domain"/>
    <property type="match status" value="1"/>
</dbReference>
<dbReference type="Proteomes" id="UP000264006">
    <property type="component" value="Chromosome"/>
</dbReference>
<dbReference type="NCBIfam" id="TIGR02937">
    <property type="entry name" value="sigma70-ECF"/>
    <property type="match status" value="1"/>
</dbReference>
<evidence type="ECO:0000256" key="3">
    <source>
        <dbReference type="ARBA" id="ARBA00023082"/>
    </source>
</evidence>
<dbReference type="Pfam" id="PF08281">
    <property type="entry name" value="Sigma70_r4_2"/>
    <property type="match status" value="1"/>
</dbReference>
<keyword evidence="4" id="KW-0804">Transcription</keyword>
<dbReference type="SUPFAM" id="SSF88659">
    <property type="entry name" value="Sigma3 and sigma4 domains of RNA polymerase sigma factors"/>
    <property type="match status" value="1"/>
</dbReference>
<dbReference type="GO" id="GO:0003677">
    <property type="term" value="F:DNA binding"/>
    <property type="evidence" value="ECO:0007669"/>
    <property type="project" value="InterPro"/>
</dbReference>
<dbReference type="SUPFAM" id="SSF88946">
    <property type="entry name" value="Sigma2 domain of RNA polymerase sigma factors"/>
    <property type="match status" value="1"/>
</dbReference>
<dbReference type="CDD" id="cd06171">
    <property type="entry name" value="Sigma70_r4"/>
    <property type="match status" value="1"/>
</dbReference>
<dbReference type="InterPro" id="IPR013325">
    <property type="entry name" value="RNA_pol_sigma_r2"/>
</dbReference>
<evidence type="ECO:0000259" key="6">
    <source>
        <dbReference type="Pfam" id="PF08281"/>
    </source>
</evidence>
<organism evidence="7 8">
    <name type="scientific">Euzebya pacifica</name>
    <dbReference type="NCBI Taxonomy" id="1608957"/>
    <lineage>
        <taxon>Bacteria</taxon>
        <taxon>Bacillati</taxon>
        <taxon>Actinomycetota</taxon>
        <taxon>Nitriliruptoria</taxon>
        <taxon>Euzebyales</taxon>
    </lineage>
</organism>
<dbReference type="InterPro" id="IPR039425">
    <property type="entry name" value="RNA_pol_sigma-70-like"/>
</dbReference>
<dbReference type="InterPro" id="IPR007627">
    <property type="entry name" value="RNA_pol_sigma70_r2"/>
</dbReference>
<dbReference type="InterPro" id="IPR036388">
    <property type="entry name" value="WH-like_DNA-bd_sf"/>
</dbReference>
<dbReference type="PANTHER" id="PTHR43133:SF61">
    <property type="entry name" value="ECF RNA POLYMERASE SIGMA FACTOR SIGC"/>
    <property type="match status" value="1"/>
</dbReference>
<sequence>MTREEFDATADALATRARKGDADAFDDLCRLLRDDVWRYCYALLRDREQAFDASQDTFLRCVRAIPKWRGDAPVRVFVLVLARRAVADLIRSEQRRRRIADVAVEPVVTVPQHTGTIEVAELINQLAEDQRQAFVLTQVIGLPYEDAADVEGVAVGTIRSRVFRARERLTDAIAAAEAEADRTTTDDSQERM</sequence>
<keyword evidence="2" id="KW-0805">Transcription regulation</keyword>
<accession>A0A346Y203</accession>
<dbReference type="InterPro" id="IPR013249">
    <property type="entry name" value="RNA_pol_sigma70_r4_t2"/>
</dbReference>
<dbReference type="PANTHER" id="PTHR43133">
    <property type="entry name" value="RNA POLYMERASE ECF-TYPE SIGMA FACTO"/>
    <property type="match status" value="1"/>
</dbReference>
<dbReference type="KEGG" id="euz:DVS28_a3828"/>
<dbReference type="InterPro" id="IPR013324">
    <property type="entry name" value="RNA_pol_sigma_r3/r4-like"/>
</dbReference>
<dbReference type="InterPro" id="IPR014284">
    <property type="entry name" value="RNA_pol_sigma-70_dom"/>
</dbReference>
<evidence type="ECO:0000256" key="2">
    <source>
        <dbReference type="ARBA" id="ARBA00023015"/>
    </source>
</evidence>
<evidence type="ECO:0000256" key="4">
    <source>
        <dbReference type="ARBA" id="ARBA00023163"/>
    </source>
</evidence>